<accession>A0A4R2M5J9</accession>
<dbReference type="GeneID" id="99683472"/>
<reference evidence="1 2" key="1">
    <citation type="submission" date="2019-03" db="EMBL/GenBank/DDBJ databases">
        <title>Genomic Encyclopedia of Type Strains, Phase IV (KMG-IV): sequencing the most valuable type-strain genomes for metagenomic binning, comparative biology and taxonomic classification.</title>
        <authorList>
            <person name="Goeker M."/>
        </authorList>
    </citation>
    <scope>NUCLEOTIDE SEQUENCE [LARGE SCALE GENOMIC DNA]</scope>
    <source>
        <strain evidence="1 2">DSM 1709</strain>
    </source>
</reference>
<sequence>MNAADPSGLARLRFLGETVAAEAAHLASTDGRLFATPFAETRARSLAAALEAGHAFVPLLLQTAAALGAELKRRFSGA</sequence>
<comment type="caution">
    <text evidence="1">The sequence shown here is derived from an EMBL/GenBank/DDBJ whole genome shotgun (WGS) entry which is preliminary data.</text>
</comment>
<evidence type="ECO:0000313" key="1">
    <source>
        <dbReference type="EMBL" id="TCP02509.1"/>
    </source>
</evidence>
<protein>
    <submittedName>
        <fullName evidence="1">Uncharacterized protein</fullName>
    </submittedName>
</protein>
<dbReference type="AlphaFoldDB" id="A0A4R2M5J9"/>
<name>A0A4R2M5J9_RUBGE</name>
<proteinExistence type="predicted"/>
<evidence type="ECO:0000313" key="2">
    <source>
        <dbReference type="Proteomes" id="UP000295106"/>
    </source>
</evidence>
<dbReference type="EMBL" id="SLXD01000006">
    <property type="protein sequence ID" value="TCP02509.1"/>
    <property type="molecule type" value="Genomic_DNA"/>
</dbReference>
<gene>
    <name evidence="1" type="ORF">EV684_10671</name>
</gene>
<dbReference type="RefSeq" id="WP_132647029.1">
    <property type="nucleotide sequence ID" value="NZ_CP181386.1"/>
</dbReference>
<dbReference type="Proteomes" id="UP000295106">
    <property type="component" value="Unassembled WGS sequence"/>
</dbReference>
<organism evidence="1 2">
    <name type="scientific">Rubrivivax gelatinosus</name>
    <name type="common">Rhodocyclus gelatinosus</name>
    <name type="synonym">Rhodopseudomonas gelatinosa</name>
    <dbReference type="NCBI Taxonomy" id="28068"/>
    <lineage>
        <taxon>Bacteria</taxon>
        <taxon>Pseudomonadati</taxon>
        <taxon>Pseudomonadota</taxon>
        <taxon>Betaproteobacteria</taxon>
        <taxon>Burkholderiales</taxon>
        <taxon>Sphaerotilaceae</taxon>
        <taxon>Rubrivivax</taxon>
    </lineage>
</organism>
<dbReference type="OrthoDB" id="13547at2"/>